<feature type="region of interest" description="Disordered" evidence="1">
    <location>
        <begin position="199"/>
        <end position="269"/>
    </location>
</feature>
<feature type="compositionally biased region" description="Low complexity" evidence="1">
    <location>
        <begin position="22"/>
        <end position="32"/>
    </location>
</feature>
<reference evidence="2" key="1">
    <citation type="submission" date="2023-03" db="EMBL/GenBank/DDBJ databases">
        <title>Massive genome expansion in bonnet fungi (Mycena s.s.) driven by repeated elements and novel gene families across ecological guilds.</title>
        <authorList>
            <consortium name="Lawrence Berkeley National Laboratory"/>
            <person name="Harder C.B."/>
            <person name="Miyauchi S."/>
            <person name="Viragh M."/>
            <person name="Kuo A."/>
            <person name="Thoen E."/>
            <person name="Andreopoulos B."/>
            <person name="Lu D."/>
            <person name="Skrede I."/>
            <person name="Drula E."/>
            <person name="Henrissat B."/>
            <person name="Morin E."/>
            <person name="Kohler A."/>
            <person name="Barry K."/>
            <person name="LaButti K."/>
            <person name="Morin E."/>
            <person name="Salamov A."/>
            <person name="Lipzen A."/>
            <person name="Mereny Z."/>
            <person name="Hegedus B."/>
            <person name="Baldrian P."/>
            <person name="Stursova M."/>
            <person name="Weitz H."/>
            <person name="Taylor A."/>
            <person name="Grigoriev I.V."/>
            <person name="Nagy L.G."/>
            <person name="Martin F."/>
            <person name="Kauserud H."/>
        </authorList>
    </citation>
    <scope>NUCLEOTIDE SEQUENCE</scope>
    <source>
        <strain evidence="2">CBHHK200</strain>
    </source>
</reference>
<dbReference type="AlphaFoldDB" id="A0AAD6TAQ3"/>
<feature type="region of interest" description="Disordered" evidence="1">
    <location>
        <begin position="1"/>
        <end position="61"/>
    </location>
</feature>
<accession>A0AAD6TAQ3</accession>
<organism evidence="2 3">
    <name type="scientific">Mycena alexandri</name>
    <dbReference type="NCBI Taxonomy" id="1745969"/>
    <lineage>
        <taxon>Eukaryota</taxon>
        <taxon>Fungi</taxon>
        <taxon>Dikarya</taxon>
        <taxon>Basidiomycota</taxon>
        <taxon>Agaricomycotina</taxon>
        <taxon>Agaricomycetes</taxon>
        <taxon>Agaricomycetidae</taxon>
        <taxon>Agaricales</taxon>
        <taxon>Marasmiineae</taxon>
        <taxon>Mycenaceae</taxon>
        <taxon>Mycena</taxon>
    </lineage>
</organism>
<evidence type="ECO:0000313" key="3">
    <source>
        <dbReference type="Proteomes" id="UP001218188"/>
    </source>
</evidence>
<proteinExistence type="predicted"/>
<evidence type="ECO:0000256" key="1">
    <source>
        <dbReference type="SAM" id="MobiDB-lite"/>
    </source>
</evidence>
<sequence>MLAPPLGGRNTPRPFLRSLNASRPHVSTVSTPPTTPRRRLHSAPPTVTPQKRPWLALTPPEDADTSNPLSILEFYVCDKIAPYLEEDRGLTSIIENIGQDSRFQVPASPGVYTNSLFRTVANDCLRAASINALAPCIFAPTTCQVLSSYYAGLHGCDTECEPQCGGFGDVIISEIFLNFFYNLVDLCGVLAKLARAAGEAEGSQSGEPPSADDENGNGSGGDDGKGEAGGGGRAGGGRGGGAGAGGSGGAGEGGSGGEGGGSGGGANEEAQAEGSLFQTLPLIEIVVPSRTTPPRPPKPWKSARRAAAPMDTPAPALATNSLEIRRNCCRDQAFQLATTAFPHTPPLIHPLLPSLLDPSTPSKPPVTLFHATRLSTLSHFRRYGVDPFRYAHGNFFSPAPSFNLADTIEAAMSHVLHGMPTTWHPITGAPTNPILIFEFEVDLTGRKIHNLMRWDNHPLELADPALSEWVKANWEKQGKGEMPTDMDFVIGPFLVPINQHSKHIVMDAWSRTNQLPIHVAAVSQPAFTLLNNSLKAIYVEREDRLPG</sequence>
<comment type="caution">
    <text evidence="2">The sequence shown here is derived from an EMBL/GenBank/DDBJ whole genome shotgun (WGS) entry which is preliminary data.</text>
</comment>
<protein>
    <submittedName>
        <fullName evidence="2">Uncharacterized protein</fullName>
    </submittedName>
</protein>
<evidence type="ECO:0000313" key="2">
    <source>
        <dbReference type="EMBL" id="KAJ7042613.1"/>
    </source>
</evidence>
<dbReference type="EMBL" id="JARJCM010000012">
    <property type="protein sequence ID" value="KAJ7042613.1"/>
    <property type="molecule type" value="Genomic_DNA"/>
</dbReference>
<name>A0AAD6TAQ3_9AGAR</name>
<dbReference type="Proteomes" id="UP001218188">
    <property type="component" value="Unassembled WGS sequence"/>
</dbReference>
<gene>
    <name evidence="2" type="ORF">C8F04DRAFT_1076520</name>
</gene>
<feature type="compositionally biased region" description="Gly residues" evidence="1">
    <location>
        <begin position="217"/>
        <end position="266"/>
    </location>
</feature>
<keyword evidence="3" id="KW-1185">Reference proteome</keyword>
<feature type="region of interest" description="Disordered" evidence="1">
    <location>
        <begin position="287"/>
        <end position="313"/>
    </location>
</feature>